<dbReference type="GO" id="GO:0004719">
    <property type="term" value="F:protein-L-isoaspartate (D-aspartate) O-methyltransferase activity"/>
    <property type="evidence" value="ECO:0007669"/>
    <property type="project" value="UniProtKB-EC"/>
</dbReference>
<accession>A0A1B1TB86</accession>
<dbReference type="SUPFAM" id="SSF53335">
    <property type="entry name" value="S-adenosyl-L-methionine-dependent methyltransferases"/>
    <property type="match status" value="1"/>
</dbReference>
<reference evidence="10" key="1">
    <citation type="submission" date="2014-11" db="EMBL/GenBank/DDBJ databases">
        <authorList>
            <person name="Zhu J."/>
            <person name="Qi W."/>
            <person name="Song R."/>
        </authorList>
    </citation>
    <scope>NUCLEOTIDE SEQUENCE</scope>
</reference>
<dbReference type="GO" id="GO:0032259">
    <property type="term" value="P:methylation"/>
    <property type="evidence" value="ECO:0007669"/>
    <property type="project" value="UniProtKB-KW"/>
</dbReference>
<dbReference type="InterPro" id="IPR000682">
    <property type="entry name" value="PCMT"/>
</dbReference>
<comment type="function">
    <text evidence="8">Catalyzes the methyl esterification of L-isoaspartyl residues in peptides and proteins that result from spontaneous decomposition of normal L-aspartyl and L-asparaginyl residues. It plays a role in the repair and/or degradation of damaged proteins.</text>
</comment>
<evidence type="ECO:0000256" key="6">
    <source>
        <dbReference type="ARBA" id="ARBA00022679"/>
    </source>
</evidence>
<evidence type="ECO:0000256" key="2">
    <source>
        <dbReference type="ARBA" id="ARBA00005369"/>
    </source>
</evidence>
<evidence type="ECO:0000256" key="5">
    <source>
        <dbReference type="ARBA" id="ARBA00022603"/>
    </source>
</evidence>
<comment type="catalytic activity">
    <reaction evidence="9">
        <text>[protein]-L-isoaspartate + S-adenosyl-L-methionine = [protein]-L-isoaspartate alpha-methyl ester + S-adenosyl-L-homocysteine</text>
        <dbReference type="Rhea" id="RHEA:12705"/>
        <dbReference type="Rhea" id="RHEA-COMP:12143"/>
        <dbReference type="Rhea" id="RHEA-COMP:12144"/>
        <dbReference type="ChEBI" id="CHEBI:57856"/>
        <dbReference type="ChEBI" id="CHEBI:59789"/>
        <dbReference type="ChEBI" id="CHEBI:90596"/>
        <dbReference type="ChEBI" id="CHEBI:90598"/>
        <dbReference type="EC" id="2.1.1.77"/>
    </reaction>
</comment>
<dbReference type="Pfam" id="PF01135">
    <property type="entry name" value="PCMT"/>
    <property type="match status" value="1"/>
</dbReference>
<evidence type="ECO:0000256" key="4">
    <source>
        <dbReference type="ARBA" id="ARBA00022490"/>
    </source>
</evidence>
<evidence type="ECO:0000256" key="9">
    <source>
        <dbReference type="ARBA" id="ARBA00029295"/>
    </source>
</evidence>
<reference evidence="10" key="2">
    <citation type="journal article" date="2015" name="ISME J.">
        <title>A new class of marine Euryarchaeota group II from the Mediterranean deep chlorophyll maximum.</title>
        <authorList>
            <person name="Martin-Cuadrado A.B."/>
            <person name="Garcia-Heredia I."/>
            <person name="Molto A.G."/>
            <person name="Lopez-Ubeda R."/>
            <person name="Kimes N."/>
            <person name="Lopez-Garcia P."/>
            <person name="Moreira D."/>
            <person name="Rodriguez-Valera F."/>
        </authorList>
    </citation>
    <scope>NUCLEOTIDE SEQUENCE</scope>
</reference>
<comment type="similarity">
    <text evidence="2">Belongs to the methyltransferase superfamily. L-isoaspartyl/D-aspartyl protein methyltransferase family.</text>
</comment>
<evidence type="ECO:0000256" key="1">
    <source>
        <dbReference type="ARBA" id="ARBA00004496"/>
    </source>
</evidence>
<comment type="subcellular location">
    <subcellularLocation>
        <location evidence="1">Cytoplasm</location>
    </subcellularLocation>
</comment>
<protein>
    <recommendedName>
        <fullName evidence="3">protein-L-isoaspartate(D-aspartate) O-methyltransferase</fullName>
        <ecNumber evidence="3">2.1.1.77</ecNumber>
    </recommendedName>
</protein>
<sequence>MTRISDLLKRLEQSDIEVPRKIRDTMENTDVEMFSDFDTEPFYSDRPIQFMETIDGKIKTISAPHMIVTLLHHLELNSGQEVILIGSKGGYLAALIAQIIGEKGNVRVLDQCDESILHAKERLTHWPTIEMRTLESIDVSPVAFPGEFNRVLITGHIENLPEWISARISEGGFVIAPLGPDSHQQLVKMEKQDNELLPTDLGPVCFGPLDDRKEQNQMISPIELADLLQLVIETCQDLDIIEQQELNCLQDIIAELHFLPDDLPPLGEGELTPSEHPMFKSLIENADSFVRFWPILQVILHPVLSEIGFENWIFDDFEGLE</sequence>
<dbReference type="EMBL" id="KP211839">
    <property type="protein sequence ID" value="ANV79554.1"/>
    <property type="molecule type" value="Genomic_DNA"/>
</dbReference>
<evidence type="ECO:0000256" key="8">
    <source>
        <dbReference type="ARBA" id="ARBA00025330"/>
    </source>
</evidence>
<dbReference type="AlphaFoldDB" id="A0A1B1TB86"/>
<dbReference type="PANTHER" id="PTHR11579:SF0">
    <property type="entry name" value="PROTEIN-L-ISOASPARTATE(D-ASPARTATE) O-METHYLTRANSFERASE"/>
    <property type="match status" value="1"/>
</dbReference>
<dbReference type="Gene3D" id="3.40.50.150">
    <property type="entry name" value="Vaccinia Virus protein VP39"/>
    <property type="match status" value="1"/>
</dbReference>
<organism evidence="10">
    <name type="scientific">uncultured Poseidoniia archaeon</name>
    <dbReference type="NCBI Taxonomy" id="1697135"/>
    <lineage>
        <taxon>Archaea</taxon>
        <taxon>Methanobacteriati</taxon>
        <taxon>Thermoplasmatota</taxon>
        <taxon>Candidatus Poseidoniia</taxon>
        <taxon>environmental samples</taxon>
    </lineage>
</organism>
<evidence type="ECO:0000256" key="3">
    <source>
        <dbReference type="ARBA" id="ARBA00011890"/>
    </source>
</evidence>
<keyword evidence="5 10" id="KW-0489">Methyltransferase</keyword>
<proteinExistence type="inferred from homology"/>
<keyword evidence="4" id="KW-0963">Cytoplasm</keyword>
<dbReference type="PANTHER" id="PTHR11579">
    <property type="entry name" value="PROTEIN-L-ISOASPARTATE O-METHYLTRANSFERASE"/>
    <property type="match status" value="1"/>
</dbReference>
<name>A0A1B1TB86_9ARCH</name>
<keyword evidence="6 10" id="KW-0808">Transferase</keyword>
<evidence type="ECO:0000256" key="7">
    <source>
        <dbReference type="ARBA" id="ARBA00022691"/>
    </source>
</evidence>
<keyword evidence="7" id="KW-0949">S-adenosyl-L-methionine</keyword>
<dbReference type="GO" id="GO:0005737">
    <property type="term" value="C:cytoplasm"/>
    <property type="evidence" value="ECO:0007669"/>
    <property type="project" value="UniProtKB-SubCell"/>
</dbReference>
<evidence type="ECO:0000313" key="10">
    <source>
        <dbReference type="EMBL" id="ANV79554.1"/>
    </source>
</evidence>
<dbReference type="EC" id="2.1.1.77" evidence="3"/>
<dbReference type="InterPro" id="IPR029063">
    <property type="entry name" value="SAM-dependent_MTases_sf"/>
</dbReference>